<dbReference type="SUPFAM" id="SSF48452">
    <property type="entry name" value="TPR-like"/>
    <property type="match status" value="1"/>
</dbReference>
<dbReference type="EMBL" id="CAID01000020">
    <property type="protein sequence ID" value="CAL56678.1"/>
    <property type="molecule type" value="Genomic_DNA"/>
</dbReference>
<evidence type="ECO:0000256" key="2">
    <source>
        <dbReference type="ARBA" id="ARBA00022448"/>
    </source>
</evidence>
<comment type="subcellular location">
    <subcellularLocation>
        <location evidence="4">Membrane</location>
        <topology evidence="4">Peripheral membrane protein</topology>
    </subcellularLocation>
</comment>
<evidence type="ECO:0000256" key="4">
    <source>
        <dbReference type="RuleBase" id="RU367013"/>
    </source>
</evidence>
<dbReference type="GO" id="GO:0031201">
    <property type="term" value="C:SNARE complex"/>
    <property type="evidence" value="ECO:0007669"/>
    <property type="project" value="TreeGrafter"/>
</dbReference>
<dbReference type="KEGG" id="ota:OT_ostta20g00260"/>
<dbReference type="OMA" id="WSVKEYL"/>
<reference evidence="6" key="3">
    <citation type="submission" date="2017-04" db="EMBL/GenBank/DDBJ databases">
        <title>Population genomics of picophytoplankton unveils novel chromosome hypervariability.</title>
        <authorList>
            <consortium name="DOE Joint Genome Institute"/>
            <person name="Blanc-Mathieu R."/>
            <person name="Krasovec M."/>
            <person name="Hebrard M."/>
            <person name="Yau S."/>
            <person name="Desgranges E."/>
            <person name="Martin J."/>
            <person name="Schackwitz W."/>
            <person name="Kuo A."/>
            <person name="Salin G."/>
            <person name="Donnadieu C."/>
            <person name="Desdevises Y."/>
            <person name="Sanchez-Ferandin S."/>
            <person name="Moreau H."/>
            <person name="Rivals E."/>
            <person name="Grigoriev I.V."/>
            <person name="Grimsley N."/>
            <person name="Eyre-Walker A."/>
            <person name="Piganeau G."/>
        </authorList>
    </citation>
    <scope>NUCLEOTIDE SEQUENCE [LARGE SCALE GENOMIC DNA]</scope>
    <source>
        <strain evidence="6">RCC 1115</strain>
    </source>
</reference>
<reference evidence="5" key="2">
    <citation type="journal article" date="2014" name="BMC Genomics">
        <title>An improved genome of the model marine alga Ostreococcus tauri unfolds by assessing Illumina de novo assemblies.</title>
        <authorList>
            <person name="Blanc-Mathieu R."/>
            <person name="Verhelst B."/>
            <person name="Derelle E."/>
            <person name="Rombauts S."/>
            <person name="Bouget F.Y."/>
            <person name="Carre I."/>
            <person name="Chateau A."/>
            <person name="Eyre-Walker A."/>
            <person name="Grimsley N."/>
            <person name="Moreau H."/>
            <person name="Piegu B."/>
            <person name="Rivals E."/>
            <person name="Schackwitz W."/>
            <person name="Van de Peer Y."/>
            <person name="Piganeau G."/>
        </authorList>
    </citation>
    <scope>NUCLEOTIDE SEQUENCE</scope>
    <source>
        <strain evidence="5">RCC4221</strain>
    </source>
</reference>
<dbReference type="GO" id="GO:0019905">
    <property type="term" value="F:syntaxin binding"/>
    <property type="evidence" value="ECO:0007669"/>
    <property type="project" value="TreeGrafter"/>
</dbReference>
<dbReference type="GeneID" id="9838539"/>
<dbReference type="CDD" id="cd15832">
    <property type="entry name" value="SNAP"/>
    <property type="match status" value="1"/>
</dbReference>
<keyword evidence="7" id="KW-1185">Reference proteome</keyword>
<sequence length="311" mass="34296">MSTASDARGEELCAKARKRLETKNPFTSLFASGSRDEDAAELFERAATEFKLSKNYGRAADAYADAAKCRERMKETHDAASAHAEAGHMYKRCSQIEACVEHYTRASEMFAEMGRLSQSAKHLKEIGEVFENAGNAGSGGDDAQGLYDRAVSAYARAAELYESEEGSSATANNVKLKTAFILSAKLDRDEDATEIFEDVGRASLSNNLLRFSVKGYFLSAGICRMCWCDAIGVMNAVDKYDELDPSFNGTRERDLLLKCAKAFENGDQDEFSSAVADFDSMSRLDAWKTTMLLKAKKRIVARQEAEEDDLT</sequence>
<dbReference type="Pfam" id="PF14938">
    <property type="entry name" value="SNAP"/>
    <property type="match status" value="1"/>
</dbReference>
<dbReference type="FunCoup" id="Q00RY7">
    <property type="interactions" value="1867"/>
</dbReference>
<dbReference type="GO" id="GO:0005483">
    <property type="term" value="F:soluble NSF attachment protein activity"/>
    <property type="evidence" value="ECO:0007669"/>
    <property type="project" value="TreeGrafter"/>
</dbReference>
<dbReference type="PRINTS" id="PR00448">
    <property type="entry name" value="NSFATTACHMNT"/>
</dbReference>
<dbReference type="GO" id="GO:0035494">
    <property type="term" value="P:SNARE complex disassembly"/>
    <property type="evidence" value="ECO:0007669"/>
    <property type="project" value="TreeGrafter"/>
</dbReference>
<comment type="function">
    <text evidence="4">Required for vesicular transport between the endoplasmic reticulum and the Golgi apparatus.</text>
</comment>
<dbReference type="Proteomes" id="UP000195557">
    <property type="component" value="Unassembled WGS sequence"/>
</dbReference>
<dbReference type="OrthoDB" id="9984275at2759"/>
<accession>A0A454Y4F1</accession>
<dbReference type="RefSeq" id="XP_003084410.1">
    <property type="nucleotide sequence ID" value="XM_003084362.1"/>
</dbReference>
<comment type="similarity">
    <text evidence="1 4">Belongs to the SNAP family.</text>
</comment>
<evidence type="ECO:0000313" key="5">
    <source>
        <dbReference type="EMBL" id="CAL56678.1"/>
    </source>
</evidence>
<evidence type="ECO:0000256" key="1">
    <source>
        <dbReference type="ARBA" id="ARBA00010050"/>
    </source>
</evidence>
<dbReference type="Gene3D" id="1.25.40.10">
    <property type="entry name" value="Tetratricopeptide repeat domain"/>
    <property type="match status" value="1"/>
</dbReference>
<organism evidence="5 7">
    <name type="scientific">Ostreococcus tauri</name>
    <name type="common">Marine green alga</name>
    <dbReference type="NCBI Taxonomy" id="70448"/>
    <lineage>
        <taxon>Eukaryota</taxon>
        <taxon>Viridiplantae</taxon>
        <taxon>Chlorophyta</taxon>
        <taxon>Mamiellophyceae</taxon>
        <taxon>Mamiellales</taxon>
        <taxon>Bathycoccaceae</taxon>
        <taxon>Ostreococcus</taxon>
    </lineage>
</organism>
<evidence type="ECO:0000256" key="3">
    <source>
        <dbReference type="ARBA" id="ARBA00022927"/>
    </source>
</evidence>
<dbReference type="AlphaFoldDB" id="Q00RY7"/>
<dbReference type="EMBL" id="KZ155795">
    <property type="protein sequence ID" value="OUS44905.1"/>
    <property type="molecule type" value="Genomic_DNA"/>
</dbReference>
<dbReference type="GO" id="GO:0006886">
    <property type="term" value="P:intracellular protein transport"/>
    <property type="evidence" value="ECO:0007669"/>
    <property type="project" value="UniProtKB-UniRule"/>
</dbReference>
<dbReference type="InterPro" id="IPR011990">
    <property type="entry name" value="TPR-like_helical_dom_sf"/>
</dbReference>
<keyword evidence="2 4" id="KW-0813">Transport</keyword>
<accession>A0A1Y5ID46</accession>
<keyword evidence="4" id="KW-0472">Membrane</keyword>
<dbReference type="InParanoid" id="Q00RY7"/>
<gene>
    <name evidence="6" type="ORF">BE221DRAFT_77906</name>
    <name evidence="5" type="ORF">OT_ostta20g00260</name>
</gene>
<dbReference type="PANTHER" id="PTHR13768:SF8">
    <property type="entry name" value="ALPHA-SOLUBLE NSF ATTACHMENT PROTEIN"/>
    <property type="match status" value="1"/>
</dbReference>
<reference evidence="5 7" key="1">
    <citation type="journal article" date="2006" name="Proc. Natl. Acad. Sci. U.S.A.">
        <title>Genome analysis of the smallest free-living eukaryote Ostreococcus tauri unveils many unique features.</title>
        <authorList>
            <person name="Derelle E."/>
            <person name="Ferraz C."/>
            <person name="Rombauts S."/>
            <person name="Rouze P."/>
            <person name="Worden A.Z."/>
            <person name="Robbens S."/>
            <person name="Partensky F."/>
            <person name="Degroeve S."/>
            <person name="Echeynie S."/>
            <person name="Cooke R."/>
            <person name="Saeys Y."/>
            <person name="Wuyts J."/>
            <person name="Jabbari K."/>
            <person name="Bowler C."/>
            <person name="Panaud O."/>
            <person name="Piegu B."/>
            <person name="Ball S.G."/>
            <person name="Ral J.-P."/>
            <person name="Bouget F.-Y."/>
            <person name="Piganeau G."/>
            <person name="De Baets B."/>
            <person name="Picard A."/>
            <person name="Delseny M."/>
            <person name="Demaille J."/>
            <person name="Van de Peer Y."/>
            <person name="Moreau H."/>
        </authorList>
    </citation>
    <scope>NUCLEOTIDE SEQUENCE [LARGE SCALE GENOMIC DNA]</scope>
    <source>
        <strain evidence="5 7">OTTH0595</strain>
    </source>
</reference>
<keyword evidence="3 4" id="KW-0653">Protein transport</keyword>
<dbReference type="Proteomes" id="UP000009170">
    <property type="component" value="Unassembled WGS sequence"/>
</dbReference>
<evidence type="ECO:0000313" key="7">
    <source>
        <dbReference type="Proteomes" id="UP000009170"/>
    </source>
</evidence>
<protein>
    <submittedName>
        <fullName evidence="6">Alpha-soluble NSF attachment protein</fullName>
    </submittedName>
    <submittedName>
        <fullName evidence="5">Tetratricopeptide-like helical</fullName>
    </submittedName>
</protein>
<name>Q00RY7_OSTTA</name>
<dbReference type="PANTHER" id="PTHR13768">
    <property type="entry name" value="SOLUBLE NSF ATTACHMENT PROTEIN SNAP"/>
    <property type="match status" value="1"/>
</dbReference>
<evidence type="ECO:0000313" key="6">
    <source>
        <dbReference type="EMBL" id="OUS44905.1"/>
    </source>
</evidence>
<dbReference type="InterPro" id="IPR000744">
    <property type="entry name" value="NSF_attach"/>
</dbReference>
<proteinExistence type="inferred from homology"/>
<keyword evidence="4" id="KW-0931">ER-Golgi transport</keyword>
<accession>Q00RY7</accession>
<dbReference type="GO" id="GO:0005774">
    <property type="term" value="C:vacuolar membrane"/>
    <property type="evidence" value="ECO:0007669"/>
    <property type="project" value="TreeGrafter"/>
</dbReference>
<dbReference type="STRING" id="70448.Q00RY7"/>